<dbReference type="InterPro" id="IPR000515">
    <property type="entry name" value="MetI-like"/>
</dbReference>
<dbReference type="InterPro" id="IPR010065">
    <property type="entry name" value="AA_ABC_transptr_permease_3TM"/>
</dbReference>
<dbReference type="Gene3D" id="1.10.3720.10">
    <property type="entry name" value="MetI-like"/>
    <property type="match status" value="1"/>
</dbReference>
<feature type="transmembrane region" description="Helical" evidence="7">
    <location>
        <begin position="242"/>
        <end position="264"/>
    </location>
</feature>
<organism evidence="9 10">
    <name type="scientific">Actinokineospora iranica</name>
    <dbReference type="NCBI Taxonomy" id="1271860"/>
    <lineage>
        <taxon>Bacteria</taxon>
        <taxon>Bacillati</taxon>
        <taxon>Actinomycetota</taxon>
        <taxon>Actinomycetes</taxon>
        <taxon>Pseudonocardiales</taxon>
        <taxon>Pseudonocardiaceae</taxon>
        <taxon>Actinokineospora</taxon>
    </lineage>
</organism>
<keyword evidence="10" id="KW-1185">Reference proteome</keyword>
<accession>A0A1G6LX52</accession>
<dbReference type="PANTHER" id="PTHR30614:SF21">
    <property type="entry name" value="AMINO ACID ABC TRANSPORTER PERMEASE"/>
    <property type="match status" value="1"/>
</dbReference>
<feature type="transmembrane region" description="Helical" evidence="7">
    <location>
        <begin position="186"/>
        <end position="209"/>
    </location>
</feature>
<dbReference type="OrthoDB" id="4543034at2"/>
<dbReference type="RefSeq" id="WP_091449029.1">
    <property type="nucleotide sequence ID" value="NZ_FMZZ01000002.1"/>
</dbReference>
<comment type="subcellular location">
    <subcellularLocation>
        <location evidence="1 7">Cell membrane</location>
        <topology evidence="1 7">Multi-pass membrane protein</topology>
    </subcellularLocation>
</comment>
<keyword evidence="4 7" id="KW-0812">Transmembrane</keyword>
<sequence>MTTSVLYDAPGPRSKRRVLISSLFAGVLFLAVLVLVGLRLEKQDQFAGDKWAPLFDPGHRRFQQVWTLLGDALVNTLTAAALAVVFSLIIGTLLAVARIAAGKSYRWLLVGFIELFRGIPVVIMIFFAARVLPELGVDLPTLWFLVIGLTAYNSVVIAEIVRAGVNSLPKGQREAAESLGMRRSQVLSLVLLPQAFRAMLPALISQLVVVLKDTSLGFIISYDETVRTAGIIIQNLKNPIQVYLLVAVIFILVNYALSRLAIYVERRLSQGKKAVVVDGETATLPANDVTTPGTGGG</sequence>
<reference evidence="10" key="1">
    <citation type="submission" date="2016-10" db="EMBL/GenBank/DDBJ databases">
        <authorList>
            <person name="Varghese N."/>
            <person name="Submissions S."/>
        </authorList>
    </citation>
    <scope>NUCLEOTIDE SEQUENCE [LARGE SCALE GENOMIC DNA]</scope>
    <source>
        <strain evidence="10">IBRC-M 10403</strain>
    </source>
</reference>
<dbReference type="SUPFAM" id="SSF161098">
    <property type="entry name" value="MetI-like"/>
    <property type="match status" value="1"/>
</dbReference>
<evidence type="ECO:0000259" key="8">
    <source>
        <dbReference type="PROSITE" id="PS50928"/>
    </source>
</evidence>
<gene>
    <name evidence="9" type="ORF">SAMN05216174_102262</name>
</gene>
<evidence type="ECO:0000256" key="1">
    <source>
        <dbReference type="ARBA" id="ARBA00004651"/>
    </source>
</evidence>
<dbReference type="STRING" id="1271860.SAMN05216174_102262"/>
<feature type="domain" description="ABC transmembrane type-1" evidence="8">
    <location>
        <begin position="73"/>
        <end position="261"/>
    </location>
</feature>
<evidence type="ECO:0000256" key="2">
    <source>
        <dbReference type="ARBA" id="ARBA00022448"/>
    </source>
</evidence>
<dbReference type="GO" id="GO:0043190">
    <property type="term" value="C:ATP-binding cassette (ABC) transporter complex"/>
    <property type="evidence" value="ECO:0007669"/>
    <property type="project" value="InterPro"/>
</dbReference>
<feature type="transmembrane region" description="Helical" evidence="7">
    <location>
        <begin position="72"/>
        <end position="95"/>
    </location>
</feature>
<evidence type="ECO:0000313" key="9">
    <source>
        <dbReference type="EMBL" id="SDC47296.1"/>
    </source>
</evidence>
<feature type="transmembrane region" description="Helical" evidence="7">
    <location>
        <begin position="18"/>
        <end position="38"/>
    </location>
</feature>
<feature type="transmembrane region" description="Helical" evidence="7">
    <location>
        <begin position="141"/>
        <end position="165"/>
    </location>
</feature>
<comment type="similarity">
    <text evidence="7">Belongs to the binding-protein-dependent transport system permease family.</text>
</comment>
<feature type="transmembrane region" description="Helical" evidence="7">
    <location>
        <begin position="107"/>
        <end position="129"/>
    </location>
</feature>
<dbReference type="AlphaFoldDB" id="A0A1G6LX52"/>
<dbReference type="GO" id="GO:0022857">
    <property type="term" value="F:transmembrane transporter activity"/>
    <property type="evidence" value="ECO:0007669"/>
    <property type="project" value="InterPro"/>
</dbReference>
<dbReference type="PANTHER" id="PTHR30614">
    <property type="entry name" value="MEMBRANE COMPONENT OF AMINO ACID ABC TRANSPORTER"/>
    <property type="match status" value="1"/>
</dbReference>
<dbReference type="InterPro" id="IPR035906">
    <property type="entry name" value="MetI-like_sf"/>
</dbReference>
<dbReference type="GO" id="GO:0006865">
    <property type="term" value="P:amino acid transport"/>
    <property type="evidence" value="ECO:0007669"/>
    <property type="project" value="TreeGrafter"/>
</dbReference>
<dbReference type="Proteomes" id="UP000199501">
    <property type="component" value="Unassembled WGS sequence"/>
</dbReference>
<dbReference type="Pfam" id="PF00528">
    <property type="entry name" value="BPD_transp_1"/>
    <property type="match status" value="1"/>
</dbReference>
<evidence type="ECO:0000256" key="4">
    <source>
        <dbReference type="ARBA" id="ARBA00022692"/>
    </source>
</evidence>
<protein>
    <submittedName>
        <fullName evidence="9">Amino acid ABC transporter membrane protein 2, PAAT family</fullName>
    </submittedName>
</protein>
<dbReference type="PROSITE" id="PS50928">
    <property type="entry name" value="ABC_TM1"/>
    <property type="match status" value="1"/>
</dbReference>
<dbReference type="CDD" id="cd06261">
    <property type="entry name" value="TM_PBP2"/>
    <property type="match status" value="1"/>
</dbReference>
<dbReference type="NCBIfam" id="TIGR01726">
    <property type="entry name" value="HEQRo_perm_3TM"/>
    <property type="match status" value="1"/>
</dbReference>
<name>A0A1G6LX52_9PSEU</name>
<evidence type="ECO:0000256" key="5">
    <source>
        <dbReference type="ARBA" id="ARBA00022989"/>
    </source>
</evidence>
<keyword evidence="3" id="KW-1003">Cell membrane</keyword>
<evidence type="ECO:0000313" key="10">
    <source>
        <dbReference type="Proteomes" id="UP000199501"/>
    </source>
</evidence>
<keyword evidence="5 7" id="KW-1133">Transmembrane helix</keyword>
<evidence type="ECO:0000256" key="3">
    <source>
        <dbReference type="ARBA" id="ARBA00022475"/>
    </source>
</evidence>
<dbReference type="EMBL" id="FMZZ01000002">
    <property type="protein sequence ID" value="SDC47296.1"/>
    <property type="molecule type" value="Genomic_DNA"/>
</dbReference>
<keyword evidence="2 7" id="KW-0813">Transport</keyword>
<keyword evidence="6 7" id="KW-0472">Membrane</keyword>
<proteinExistence type="inferred from homology"/>
<dbReference type="InterPro" id="IPR043429">
    <property type="entry name" value="ArtM/GltK/GlnP/TcyL/YhdX-like"/>
</dbReference>
<evidence type="ECO:0000256" key="6">
    <source>
        <dbReference type="ARBA" id="ARBA00023136"/>
    </source>
</evidence>
<evidence type="ECO:0000256" key="7">
    <source>
        <dbReference type="RuleBase" id="RU363032"/>
    </source>
</evidence>